<dbReference type="RefSeq" id="WP_161672713.1">
    <property type="nucleotide sequence ID" value="NZ_JAABLP010000001.1"/>
</dbReference>
<dbReference type="EMBL" id="JAABLP010000001">
    <property type="protein sequence ID" value="NBN62066.1"/>
    <property type="molecule type" value="Genomic_DNA"/>
</dbReference>
<reference evidence="1 2" key="1">
    <citation type="submission" date="2020-01" db="EMBL/GenBank/DDBJ databases">
        <authorList>
            <person name="Peng S.Y."/>
            <person name="Li J."/>
            <person name="Wang M."/>
            <person name="Wang L."/>
            <person name="Wang C.Q."/>
            <person name="Wang J.R."/>
        </authorList>
    </citation>
    <scope>NUCLEOTIDE SEQUENCE [LARGE SCALE GENOMIC DNA]</scope>
    <source>
        <strain evidence="1 2">XCT-34</strain>
    </source>
</reference>
<organism evidence="1 2">
    <name type="scientific">Pannonibacter tanglangensis</name>
    <dbReference type="NCBI Taxonomy" id="2750084"/>
    <lineage>
        <taxon>Bacteria</taxon>
        <taxon>Pseudomonadati</taxon>
        <taxon>Pseudomonadota</taxon>
        <taxon>Alphaproteobacteria</taxon>
        <taxon>Hyphomicrobiales</taxon>
        <taxon>Stappiaceae</taxon>
        <taxon>Pannonibacter</taxon>
    </lineage>
</organism>
<evidence type="ECO:0000313" key="2">
    <source>
        <dbReference type="Proteomes" id="UP000541347"/>
    </source>
</evidence>
<proteinExistence type="predicted"/>
<accession>A0ABW9ZBP4</accession>
<protein>
    <submittedName>
        <fullName evidence="1">Uncharacterized protein</fullName>
    </submittedName>
</protein>
<gene>
    <name evidence="1" type="ORF">GWI71_00065</name>
</gene>
<dbReference type="Proteomes" id="UP000541347">
    <property type="component" value="Unassembled WGS sequence"/>
</dbReference>
<sequence length="194" mass="21790">MRPVTCTTLALWYALASERRGRDAHHRHWRFAIAAAPDGDRAAQAQIVAAQVLGEMRKRRPITEEQRRFIALLALLARRTLTPHVPFHRTPFGRGNAFLRMFEDHRLYKDAAPAPLRALGHLAAWLTQGDEHALTELVDETRHVARGEPIAARDLGWLADQVLRVEGPGPVALAHIGAAAVQWRENYDELRGEA</sequence>
<evidence type="ECO:0000313" key="1">
    <source>
        <dbReference type="EMBL" id="NBN62066.1"/>
    </source>
</evidence>
<comment type="caution">
    <text evidence="1">The sequence shown here is derived from an EMBL/GenBank/DDBJ whole genome shotgun (WGS) entry which is preliminary data.</text>
</comment>
<keyword evidence="2" id="KW-1185">Reference proteome</keyword>
<name>A0ABW9ZBP4_9HYPH</name>